<name>A0AAV7MDQ3_PLEWA</name>
<protein>
    <submittedName>
        <fullName evidence="1">Uncharacterized protein</fullName>
    </submittedName>
</protein>
<sequence length="98" mass="10731">MELIARRHSLVSRLNCVTCMGGDGRQWHCDVTIPAALRLRAGPGVGLLVRGGACGGWWSLSRQLTFDRSAQTPRTRSFRVLRLSAAPPPPRGKIAFSF</sequence>
<accession>A0AAV7MDQ3</accession>
<dbReference type="EMBL" id="JANPWB010000014">
    <property type="protein sequence ID" value="KAJ1101682.1"/>
    <property type="molecule type" value="Genomic_DNA"/>
</dbReference>
<evidence type="ECO:0000313" key="1">
    <source>
        <dbReference type="EMBL" id="KAJ1101682.1"/>
    </source>
</evidence>
<dbReference type="AlphaFoldDB" id="A0AAV7MDQ3"/>
<dbReference type="Proteomes" id="UP001066276">
    <property type="component" value="Chromosome 10"/>
</dbReference>
<evidence type="ECO:0000313" key="2">
    <source>
        <dbReference type="Proteomes" id="UP001066276"/>
    </source>
</evidence>
<keyword evidence="2" id="KW-1185">Reference proteome</keyword>
<gene>
    <name evidence="1" type="ORF">NDU88_006747</name>
</gene>
<reference evidence="1" key="1">
    <citation type="journal article" date="2022" name="bioRxiv">
        <title>Sequencing and chromosome-scale assembly of the giantPleurodeles waltlgenome.</title>
        <authorList>
            <person name="Brown T."/>
            <person name="Elewa A."/>
            <person name="Iarovenko S."/>
            <person name="Subramanian E."/>
            <person name="Araus A.J."/>
            <person name="Petzold A."/>
            <person name="Susuki M."/>
            <person name="Suzuki K.-i.T."/>
            <person name="Hayashi T."/>
            <person name="Toyoda A."/>
            <person name="Oliveira C."/>
            <person name="Osipova E."/>
            <person name="Leigh N.D."/>
            <person name="Simon A."/>
            <person name="Yun M.H."/>
        </authorList>
    </citation>
    <scope>NUCLEOTIDE SEQUENCE</scope>
    <source>
        <strain evidence="1">20211129_DDA</strain>
        <tissue evidence="1">Liver</tissue>
    </source>
</reference>
<proteinExistence type="predicted"/>
<comment type="caution">
    <text evidence="1">The sequence shown here is derived from an EMBL/GenBank/DDBJ whole genome shotgun (WGS) entry which is preliminary data.</text>
</comment>
<organism evidence="1 2">
    <name type="scientific">Pleurodeles waltl</name>
    <name type="common">Iberian ribbed newt</name>
    <dbReference type="NCBI Taxonomy" id="8319"/>
    <lineage>
        <taxon>Eukaryota</taxon>
        <taxon>Metazoa</taxon>
        <taxon>Chordata</taxon>
        <taxon>Craniata</taxon>
        <taxon>Vertebrata</taxon>
        <taxon>Euteleostomi</taxon>
        <taxon>Amphibia</taxon>
        <taxon>Batrachia</taxon>
        <taxon>Caudata</taxon>
        <taxon>Salamandroidea</taxon>
        <taxon>Salamandridae</taxon>
        <taxon>Pleurodelinae</taxon>
        <taxon>Pleurodeles</taxon>
    </lineage>
</organism>